<dbReference type="Proteomes" id="UP000193420">
    <property type="component" value="Unassembled WGS sequence"/>
</dbReference>
<keyword evidence="2" id="KW-1185">Reference proteome</keyword>
<dbReference type="EMBL" id="FXAO01000001">
    <property type="protein sequence ID" value="SMG12775.1"/>
    <property type="molecule type" value="Genomic_DNA"/>
</dbReference>
<organism evidence="1 2">
    <name type="scientific">Arenibacter troitsensis</name>
    <dbReference type="NCBI Taxonomy" id="188872"/>
    <lineage>
        <taxon>Bacteria</taxon>
        <taxon>Pseudomonadati</taxon>
        <taxon>Bacteroidota</taxon>
        <taxon>Flavobacteriia</taxon>
        <taxon>Flavobacteriales</taxon>
        <taxon>Flavobacteriaceae</taxon>
        <taxon>Arenibacter</taxon>
    </lineage>
</organism>
<evidence type="ECO:0000313" key="1">
    <source>
        <dbReference type="EMBL" id="SMG12775.1"/>
    </source>
</evidence>
<gene>
    <name evidence="1" type="ORF">SAMN03080602_00714</name>
</gene>
<accession>A0A1X7IDJ0</accession>
<reference evidence="2" key="1">
    <citation type="submission" date="2017-04" db="EMBL/GenBank/DDBJ databases">
        <authorList>
            <person name="Varghese N."/>
            <person name="Submissions S."/>
        </authorList>
    </citation>
    <scope>NUCLEOTIDE SEQUENCE [LARGE SCALE GENOMIC DNA]</scope>
    <source>
        <strain evidence="2">DSM 19835</strain>
    </source>
</reference>
<dbReference type="RefSeq" id="WP_176225579.1">
    <property type="nucleotide sequence ID" value="NZ_FXAO01000001.1"/>
</dbReference>
<proteinExistence type="predicted"/>
<protein>
    <submittedName>
        <fullName evidence="1">Uncharacterized protein</fullName>
    </submittedName>
</protein>
<evidence type="ECO:0000313" key="2">
    <source>
        <dbReference type="Proteomes" id="UP000193420"/>
    </source>
</evidence>
<sequence length="46" mass="5336">MKKTTEPYLLNSKIGKSWTLDSEDNKNYDLPDNFIMGMTNSHPECK</sequence>
<name>A0A1X7IDJ0_9FLAO</name>
<dbReference type="AlphaFoldDB" id="A0A1X7IDJ0"/>